<dbReference type="InterPro" id="IPR048304">
    <property type="entry name" value="UbiD_Rift_dom"/>
</dbReference>
<reference evidence="5 6" key="1">
    <citation type="submission" date="2017-11" db="EMBL/GenBank/DDBJ databases">
        <title>Evolution of Phototrophy in the Chloroflexi Phylum Driven by Horizontal Gene Transfer.</title>
        <authorList>
            <person name="Ward L.M."/>
            <person name="Hemp J."/>
            <person name="Shih P.M."/>
            <person name="Mcglynn S.E."/>
            <person name="Fischer W."/>
        </authorList>
    </citation>
    <scope>NUCLEOTIDE SEQUENCE [LARGE SCALE GENOMIC DNA]</scope>
    <source>
        <strain evidence="5">JP3_7</strain>
    </source>
</reference>
<dbReference type="Pfam" id="PF01977">
    <property type="entry name" value="UbiD"/>
    <property type="match status" value="1"/>
</dbReference>
<evidence type="ECO:0000259" key="4">
    <source>
        <dbReference type="Pfam" id="PF20696"/>
    </source>
</evidence>
<dbReference type="EMBL" id="PGTN01000015">
    <property type="protein sequence ID" value="PJF48406.1"/>
    <property type="molecule type" value="Genomic_DNA"/>
</dbReference>
<evidence type="ECO:0000313" key="5">
    <source>
        <dbReference type="EMBL" id="PJF48406.1"/>
    </source>
</evidence>
<dbReference type="NCBIfam" id="TIGR00148">
    <property type="entry name" value="UbiD family decarboxylase"/>
    <property type="match status" value="1"/>
</dbReference>
<dbReference type="PANTHER" id="PTHR30108:SF21">
    <property type="entry name" value="4-HYDROXYBENZOATE DECARBOXYLASE"/>
    <property type="match status" value="1"/>
</dbReference>
<accession>A0A2M8QF19</accession>
<gene>
    <name evidence="5" type="ORF">CUN48_03545</name>
</gene>
<dbReference type="SUPFAM" id="SSF50475">
    <property type="entry name" value="FMN-binding split barrel"/>
    <property type="match status" value="1"/>
</dbReference>
<dbReference type="InterPro" id="IPR002830">
    <property type="entry name" value="UbiD"/>
</dbReference>
<protein>
    <submittedName>
        <fullName evidence="5">UbiD family decarboxylase</fullName>
    </submittedName>
</protein>
<dbReference type="Pfam" id="PF20696">
    <property type="entry name" value="UbiD_C"/>
    <property type="match status" value="1"/>
</dbReference>
<dbReference type="GO" id="GO:0016831">
    <property type="term" value="F:carboxy-lyase activity"/>
    <property type="evidence" value="ECO:0007669"/>
    <property type="project" value="InterPro"/>
</dbReference>
<evidence type="ECO:0000313" key="6">
    <source>
        <dbReference type="Proteomes" id="UP000230790"/>
    </source>
</evidence>
<feature type="domain" description="3-octaprenyl-4-hydroxybenzoate carboxy-lyase-like Rift-related" evidence="2">
    <location>
        <begin position="119"/>
        <end position="315"/>
    </location>
</feature>
<dbReference type="Pfam" id="PF20695">
    <property type="entry name" value="UbiD_N"/>
    <property type="match status" value="1"/>
</dbReference>
<feature type="domain" description="3-octaprenyl-4-hydroxybenzoate carboxy-lyase-like N-terminal" evidence="3">
    <location>
        <begin position="11"/>
        <end position="107"/>
    </location>
</feature>
<sequence>MHDICDLRSYIALLDRCGQLMRIIKPVNIIHEAADIGATCERLGGPAPLFEAIYENGAATGADQPAAAPVQVFKGWRLFSSAVANQTRVALALGCEQSEVTATMARALEPANAIPPVRVADAPWKKNLITDPDAIDVRRLPIPKHAVGDGGRFITGGVVVSKHPETGVGNLGYNRMEILGPRTFGMNINQWRDVQRAHAAAEAQGKPLGIAVAIGLDPALMIAAGCKYEGDENNIAGAIRGRPVEVTRGVTVDVDTIPAHAELVLEGHVLPGVRRSEGPLAEFHGYYGEPWESPVFEVTAIGYRDDPIFQTIVPGWNEHIYIGNVLPREPLLMRFVRHASKNVRAVHIPPYTNGFLVVVQLDKKTNMGEPRNVALAAFAAHPNFRVCVVVEGDVNIYDPSDLLWALTTRVDWGQDVFTVPRAQGHEMDPANDSKGIGTKIGIDATFDKGRRPYGQRVSYPMVELAKYLAA</sequence>
<dbReference type="GO" id="GO:0005737">
    <property type="term" value="C:cytoplasm"/>
    <property type="evidence" value="ECO:0007669"/>
    <property type="project" value="TreeGrafter"/>
</dbReference>
<name>A0A2M8QF19_9CHLR</name>
<dbReference type="Proteomes" id="UP000230790">
    <property type="component" value="Unassembled WGS sequence"/>
</dbReference>
<comment type="similarity">
    <text evidence="1">Belongs to the UbiD family.</text>
</comment>
<dbReference type="SUPFAM" id="SSF143968">
    <property type="entry name" value="UbiD C-terminal domain-like"/>
    <property type="match status" value="1"/>
</dbReference>
<evidence type="ECO:0000259" key="2">
    <source>
        <dbReference type="Pfam" id="PF01977"/>
    </source>
</evidence>
<feature type="domain" description="3-octaprenyl-4-hydroxybenzoate carboxy-lyase-like C-terminal" evidence="4">
    <location>
        <begin position="326"/>
        <end position="444"/>
    </location>
</feature>
<dbReference type="PANTHER" id="PTHR30108">
    <property type="entry name" value="3-OCTAPRENYL-4-HYDROXYBENZOATE CARBOXY-LYASE-RELATED"/>
    <property type="match status" value="1"/>
</dbReference>
<dbReference type="InterPro" id="IPR049381">
    <property type="entry name" value="UbiD-like_C"/>
</dbReference>
<dbReference type="AlphaFoldDB" id="A0A2M8QF19"/>
<dbReference type="Gene3D" id="3.40.1670.10">
    <property type="entry name" value="UbiD C-terminal domain-like"/>
    <property type="match status" value="1"/>
</dbReference>
<proteinExistence type="inferred from homology"/>
<evidence type="ECO:0000259" key="3">
    <source>
        <dbReference type="Pfam" id="PF20695"/>
    </source>
</evidence>
<comment type="caution">
    <text evidence="5">The sequence shown here is derived from an EMBL/GenBank/DDBJ whole genome shotgun (WGS) entry which is preliminary data.</text>
</comment>
<organism evidence="5 6">
    <name type="scientific">Candidatus Thermofonsia Clade 3 bacterium</name>
    <dbReference type="NCBI Taxonomy" id="2364212"/>
    <lineage>
        <taxon>Bacteria</taxon>
        <taxon>Bacillati</taxon>
        <taxon>Chloroflexota</taxon>
        <taxon>Candidatus Thermofontia</taxon>
        <taxon>Candidatus Thermofonsia Clade 3</taxon>
    </lineage>
</organism>
<dbReference type="InterPro" id="IPR049383">
    <property type="entry name" value="UbiD-like_N"/>
</dbReference>
<evidence type="ECO:0000256" key="1">
    <source>
        <dbReference type="ARBA" id="ARBA00010021"/>
    </source>
</evidence>